<proteinExistence type="predicted"/>
<name>A0A1M5MBR3_9BACT</name>
<evidence type="ECO:0000313" key="2">
    <source>
        <dbReference type="Proteomes" id="UP000184212"/>
    </source>
</evidence>
<gene>
    <name evidence="1" type="ORF">SAMN04488109_1659</name>
</gene>
<sequence>MNDLQIKHCPRCKNDIKIPPLTTEQKKELQTIRERQGMGSLLERIRKITALDLIDSKILTIHINKTGHCNKCIYANLKGENQICPECKSFNLNWE</sequence>
<keyword evidence="2" id="KW-1185">Reference proteome</keyword>
<dbReference type="Proteomes" id="UP000184212">
    <property type="component" value="Unassembled WGS sequence"/>
</dbReference>
<evidence type="ECO:0000313" key="1">
    <source>
        <dbReference type="EMBL" id="SHG74651.1"/>
    </source>
</evidence>
<reference evidence="1 2" key="1">
    <citation type="submission" date="2016-11" db="EMBL/GenBank/DDBJ databases">
        <authorList>
            <person name="Jaros S."/>
            <person name="Januszkiewicz K."/>
            <person name="Wedrychowicz H."/>
        </authorList>
    </citation>
    <scope>NUCLEOTIDE SEQUENCE [LARGE SCALE GENOMIC DNA]</scope>
    <source>
        <strain evidence="1 2">DSM 24574</strain>
    </source>
</reference>
<dbReference type="AlphaFoldDB" id="A0A1M5MBR3"/>
<accession>A0A1M5MBR3</accession>
<protein>
    <submittedName>
        <fullName evidence="1">Uncharacterized protein</fullName>
    </submittedName>
</protein>
<dbReference type="EMBL" id="FQWQ01000001">
    <property type="protein sequence ID" value="SHG74651.1"/>
    <property type="molecule type" value="Genomic_DNA"/>
</dbReference>
<organism evidence="1 2">
    <name type="scientific">Chryseolinea serpens</name>
    <dbReference type="NCBI Taxonomy" id="947013"/>
    <lineage>
        <taxon>Bacteria</taxon>
        <taxon>Pseudomonadati</taxon>
        <taxon>Bacteroidota</taxon>
        <taxon>Cytophagia</taxon>
        <taxon>Cytophagales</taxon>
        <taxon>Fulvivirgaceae</taxon>
        <taxon>Chryseolinea</taxon>
    </lineage>
</organism>